<dbReference type="AlphaFoldDB" id="A0A0A9FJ28"/>
<sequence>MLLSHQGVHKTLTLTDVSDNKDCSKYAPGNMVDLD</sequence>
<organism evidence="1">
    <name type="scientific">Arundo donax</name>
    <name type="common">Giant reed</name>
    <name type="synonym">Donax arundinaceus</name>
    <dbReference type="NCBI Taxonomy" id="35708"/>
    <lineage>
        <taxon>Eukaryota</taxon>
        <taxon>Viridiplantae</taxon>
        <taxon>Streptophyta</taxon>
        <taxon>Embryophyta</taxon>
        <taxon>Tracheophyta</taxon>
        <taxon>Spermatophyta</taxon>
        <taxon>Magnoliopsida</taxon>
        <taxon>Liliopsida</taxon>
        <taxon>Poales</taxon>
        <taxon>Poaceae</taxon>
        <taxon>PACMAD clade</taxon>
        <taxon>Arundinoideae</taxon>
        <taxon>Arundineae</taxon>
        <taxon>Arundo</taxon>
    </lineage>
</organism>
<protein>
    <submittedName>
        <fullName evidence="1">Uncharacterized protein</fullName>
    </submittedName>
</protein>
<evidence type="ECO:0000313" key="1">
    <source>
        <dbReference type="EMBL" id="JAE11234.1"/>
    </source>
</evidence>
<dbReference type="EMBL" id="GBRH01186662">
    <property type="protein sequence ID" value="JAE11234.1"/>
    <property type="molecule type" value="Transcribed_RNA"/>
</dbReference>
<proteinExistence type="predicted"/>
<accession>A0A0A9FJ28</accession>
<reference evidence="1" key="1">
    <citation type="submission" date="2014-09" db="EMBL/GenBank/DDBJ databases">
        <authorList>
            <person name="Magalhaes I.L.F."/>
            <person name="Oliveira U."/>
            <person name="Santos F.R."/>
            <person name="Vidigal T.H.D.A."/>
            <person name="Brescovit A.D."/>
            <person name="Santos A.J."/>
        </authorList>
    </citation>
    <scope>NUCLEOTIDE SEQUENCE</scope>
    <source>
        <tissue evidence="1">Shoot tissue taken approximately 20 cm above the soil surface</tissue>
    </source>
</reference>
<name>A0A0A9FJ28_ARUDO</name>
<reference evidence="1" key="2">
    <citation type="journal article" date="2015" name="Data Brief">
        <title>Shoot transcriptome of the giant reed, Arundo donax.</title>
        <authorList>
            <person name="Barrero R.A."/>
            <person name="Guerrero F.D."/>
            <person name="Moolhuijzen P."/>
            <person name="Goolsby J.A."/>
            <person name="Tidwell J."/>
            <person name="Bellgard S.E."/>
            <person name="Bellgard M.I."/>
        </authorList>
    </citation>
    <scope>NUCLEOTIDE SEQUENCE</scope>
    <source>
        <tissue evidence="1">Shoot tissue taken approximately 20 cm above the soil surface</tissue>
    </source>
</reference>